<evidence type="ECO:0000313" key="2">
    <source>
        <dbReference type="Proteomes" id="UP000295578"/>
    </source>
</evidence>
<keyword evidence="2" id="KW-1185">Reference proteome</keyword>
<dbReference type="RefSeq" id="WP_132199883.1">
    <property type="nucleotide sequence ID" value="NZ_SMKY01000125.1"/>
</dbReference>
<dbReference type="Proteomes" id="UP000295578">
    <property type="component" value="Unassembled WGS sequence"/>
</dbReference>
<dbReference type="OrthoDB" id="4485313at2"/>
<protein>
    <submittedName>
        <fullName evidence="1">Uncharacterized protein</fullName>
    </submittedName>
</protein>
<accession>A0A4R5AX03</accession>
<dbReference type="AlphaFoldDB" id="A0A4R5AX03"/>
<name>A0A4R5AX03_9ACTN</name>
<proteinExistence type="predicted"/>
<organism evidence="1 2">
    <name type="scientific">Actinomadura darangshiensis</name>
    <dbReference type="NCBI Taxonomy" id="705336"/>
    <lineage>
        <taxon>Bacteria</taxon>
        <taxon>Bacillati</taxon>
        <taxon>Actinomycetota</taxon>
        <taxon>Actinomycetes</taxon>
        <taxon>Streptosporangiales</taxon>
        <taxon>Thermomonosporaceae</taxon>
        <taxon>Actinomadura</taxon>
    </lineage>
</organism>
<comment type="caution">
    <text evidence="1">The sequence shown here is derived from an EMBL/GenBank/DDBJ whole genome shotgun (WGS) entry which is preliminary data.</text>
</comment>
<dbReference type="EMBL" id="SMKY01000125">
    <property type="protein sequence ID" value="TDD78028.1"/>
    <property type="molecule type" value="Genomic_DNA"/>
</dbReference>
<gene>
    <name evidence="1" type="ORF">E1293_24945</name>
</gene>
<reference evidence="1 2" key="1">
    <citation type="submission" date="2019-03" db="EMBL/GenBank/DDBJ databases">
        <title>Draft genome sequences of novel Actinobacteria.</title>
        <authorList>
            <person name="Sahin N."/>
            <person name="Ay H."/>
            <person name="Saygin H."/>
        </authorList>
    </citation>
    <scope>NUCLEOTIDE SEQUENCE [LARGE SCALE GENOMIC DNA]</scope>
    <source>
        <strain evidence="1 2">DSM 45941</strain>
    </source>
</reference>
<sequence>MATALIWVEYNRFTIGGPDTLPGTTELPYANGLVAPTTDPVAGAVIVTGVQDDQVHVDARALPARPSINADVWQDVAEVGISWPGGPMRVIGADVIPPSALTFTPHQPPGPYRLLVCGRERDAGETRAPADPIEQYLVRVWPGRAPDRLIKTTSRTSTYWQLATPRQGETFTEAATGFRCR</sequence>
<evidence type="ECO:0000313" key="1">
    <source>
        <dbReference type="EMBL" id="TDD78028.1"/>
    </source>
</evidence>